<dbReference type="InterPro" id="IPR000086">
    <property type="entry name" value="NUDIX_hydrolase_dom"/>
</dbReference>
<dbReference type="CDD" id="cd02883">
    <property type="entry name" value="NUDIX_Hydrolase"/>
    <property type="match status" value="1"/>
</dbReference>
<reference evidence="4 5" key="1">
    <citation type="submission" date="2020-02" db="EMBL/GenBank/DDBJ databases">
        <authorList>
            <person name="Zheng R.K."/>
            <person name="Sun C.M."/>
        </authorList>
    </citation>
    <scope>NUCLEOTIDE SEQUENCE [LARGE SCALE GENOMIC DNA]</scope>
    <source>
        <strain evidence="5">rifampicinis</strain>
    </source>
</reference>
<dbReference type="InterPro" id="IPR020084">
    <property type="entry name" value="NUDIX_hydrolase_CS"/>
</dbReference>
<dbReference type="KEGG" id="pmet:G4Y79_21475"/>
<dbReference type="AlphaFoldDB" id="A0A7S8IEA2"/>
<dbReference type="PROSITE" id="PS00893">
    <property type="entry name" value="NUDIX_BOX"/>
    <property type="match status" value="1"/>
</dbReference>
<dbReference type="Gene3D" id="3.90.79.10">
    <property type="entry name" value="Nucleoside Triphosphate Pyrophosphohydrolase"/>
    <property type="match status" value="1"/>
</dbReference>
<dbReference type="RefSeq" id="WP_195170298.1">
    <property type="nucleotide sequence ID" value="NZ_CP062983.1"/>
</dbReference>
<evidence type="ECO:0000313" key="5">
    <source>
        <dbReference type="Proteomes" id="UP000594468"/>
    </source>
</evidence>
<organism evidence="4 5">
    <name type="scientific">Phototrophicus methaneseepsis</name>
    <dbReference type="NCBI Taxonomy" id="2710758"/>
    <lineage>
        <taxon>Bacteria</taxon>
        <taxon>Bacillati</taxon>
        <taxon>Chloroflexota</taxon>
        <taxon>Candidatus Thermofontia</taxon>
        <taxon>Phototrophicales</taxon>
        <taxon>Phototrophicaceae</taxon>
        <taxon>Phototrophicus</taxon>
    </lineage>
</organism>
<gene>
    <name evidence="4" type="ORF">G4Y79_21475</name>
</gene>
<evidence type="ECO:0000313" key="4">
    <source>
        <dbReference type="EMBL" id="QPC82229.1"/>
    </source>
</evidence>
<evidence type="ECO:0000256" key="1">
    <source>
        <dbReference type="ARBA" id="ARBA00001946"/>
    </source>
</evidence>
<proteinExistence type="predicted"/>
<feature type="domain" description="Nudix hydrolase" evidence="3">
    <location>
        <begin position="29"/>
        <end position="161"/>
    </location>
</feature>
<keyword evidence="5" id="KW-1185">Reference proteome</keyword>
<dbReference type="PANTHER" id="PTHR43046">
    <property type="entry name" value="GDP-MANNOSE MANNOSYL HYDROLASE"/>
    <property type="match status" value="1"/>
</dbReference>
<sequence length="167" mass="18639">MSEPQPPSEWVKGRAIDGTPAELEVARLTWRPSAYGLIFNEAGYVLVLDNIYNGRLEFPGGGVEIWESLSDAVAREIWEETGFTAQVGEMIHMQEAFFVTPSGKQWHVLQHYFFATITGGTLRNPILEDESATNPHWIDPTTLYETSLTIGWAALQAALTKRLTQGD</sequence>
<evidence type="ECO:0000259" key="3">
    <source>
        <dbReference type="PROSITE" id="PS51462"/>
    </source>
</evidence>
<comment type="cofactor">
    <cofactor evidence="1">
        <name>Mg(2+)</name>
        <dbReference type="ChEBI" id="CHEBI:18420"/>
    </cofactor>
</comment>
<dbReference type="GO" id="GO:0016787">
    <property type="term" value="F:hydrolase activity"/>
    <property type="evidence" value="ECO:0007669"/>
    <property type="project" value="UniProtKB-KW"/>
</dbReference>
<name>A0A7S8IEA2_9CHLR</name>
<dbReference type="PANTHER" id="PTHR43046:SF14">
    <property type="entry name" value="MUTT_NUDIX FAMILY PROTEIN"/>
    <property type="match status" value="1"/>
</dbReference>
<protein>
    <submittedName>
        <fullName evidence="4">NUDIX hydrolase</fullName>
    </submittedName>
</protein>
<dbReference type="InterPro" id="IPR015797">
    <property type="entry name" value="NUDIX_hydrolase-like_dom_sf"/>
</dbReference>
<dbReference type="SUPFAM" id="SSF55811">
    <property type="entry name" value="Nudix"/>
    <property type="match status" value="1"/>
</dbReference>
<dbReference type="EMBL" id="CP062983">
    <property type="protein sequence ID" value="QPC82229.1"/>
    <property type="molecule type" value="Genomic_DNA"/>
</dbReference>
<keyword evidence="2 4" id="KW-0378">Hydrolase</keyword>
<dbReference type="Proteomes" id="UP000594468">
    <property type="component" value="Chromosome"/>
</dbReference>
<dbReference type="PROSITE" id="PS51462">
    <property type="entry name" value="NUDIX"/>
    <property type="match status" value="1"/>
</dbReference>
<dbReference type="Pfam" id="PF00293">
    <property type="entry name" value="NUDIX"/>
    <property type="match status" value="1"/>
</dbReference>
<accession>A0A7S8IEA2</accession>
<evidence type="ECO:0000256" key="2">
    <source>
        <dbReference type="ARBA" id="ARBA00022801"/>
    </source>
</evidence>